<feature type="region of interest" description="Disordered" evidence="1">
    <location>
        <begin position="18"/>
        <end position="120"/>
    </location>
</feature>
<dbReference type="EMBL" id="ML014135">
    <property type="protein sequence ID" value="RKP02788.1"/>
    <property type="molecule type" value="Genomic_DNA"/>
</dbReference>
<accession>A0A4P9XBL2</accession>
<proteinExistence type="predicted"/>
<reference evidence="3" key="1">
    <citation type="journal article" date="2018" name="Nat. Microbiol.">
        <title>Leveraging single-cell genomics to expand the fungal tree of life.</title>
        <authorList>
            <person name="Ahrendt S.R."/>
            <person name="Quandt C.A."/>
            <person name="Ciobanu D."/>
            <person name="Clum A."/>
            <person name="Salamov A."/>
            <person name="Andreopoulos B."/>
            <person name="Cheng J.F."/>
            <person name="Woyke T."/>
            <person name="Pelin A."/>
            <person name="Henrissat B."/>
            <person name="Reynolds N.K."/>
            <person name="Benny G.L."/>
            <person name="Smith M.E."/>
            <person name="James T.Y."/>
            <person name="Grigoriev I.V."/>
        </authorList>
    </citation>
    <scope>NUCLEOTIDE SEQUENCE [LARGE SCALE GENOMIC DNA]</scope>
    <source>
        <strain evidence="3">ATCC 52028</strain>
    </source>
</reference>
<dbReference type="AlphaFoldDB" id="A0A4P9XBL2"/>
<name>A0A4P9XBL2_9FUNG</name>
<keyword evidence="3" id="KW-1185">Reference proteome</keyword>
<gene>
    <name evidence="2" type="ORF">CXG81DRAFT_24576</name>
</gene>
<feature type="compositionally biased region" description="Low complexity" evidence="1">
    <location>
        <begin position="30"/>
        <end position="49"/>
    </location>
</feature>
<sequence length="536" mass="57280">MPADLAGLLGSVRLAPSTAAPPAAAPWPVPRSAATATAATAARAAAAATPLRSPEPRRPPAAGDGSRAHAAPAAAPASTSGPRPAPRSTAPPTALTIARPPATGLAPPGEPAHDRVAAKPVRERVRFQILPSHRHRPEDAAAAAADGALRATPFGFETIGEEEPVPPSVGEPVAVAAAEPACPRPAPPFVPTAHVSDAHLALLVQITGPFRLGYQDFHVRYLLGQQAVTNPLWSRRRPPLEPDALRKLRSNGTEYRRYIADEQAVQAVQTLLHDVARTKTALVDKMVSVALHHARYEELQQTNAALHEQHEQATHALNRHVAAMQVDNETRHAAIADTHASLSDLHRRLAKQWRATVRASDAALAAQRAEVAARRAALAAVVAQHDALVTFQTTATESPAQLKAELDGARARKAAAATEHAIEIATAQQLLASEQAIQDTMRAQGHMQVLEAKFEQDVATRMDSALARQYAESQRLARELAMHQGHQSVLAASVAALRAESAQLKTACRQQRAARDRRLQTKLSHVHHRWSQDDSL</sequence>
<dbReference type="Proteomes" id="UP000274922">
    <property type="component" value="Unassembled WGS sequence"/>
</dbReference>
<evidence type="ECO:0000313" key="3">
    <source>
        <dbReference type="Proteomes" id="UP000274922"/>
    </source>
</evidence>
<feature type="compositionally biased region" description="Low complexity" evidence="1">
    <location>
        <begin position="60"/>
        <end position="94"/>
    </location>
</feature>
<organism evidence="2 3">
    <name type="scientific">Caulochytrium protostelioides</name>
    <dbReference type="NCBI Taxonomy" id="1555241"/>
    <lineage>
        <taxon>Eukaryota</taxon>
        <taxon>Fungi</taxon>
        <taxon>Fungi incertae sedis</taxon>
        <taxon>Chytridiomycota</taxon>
        <taxon>Chytridiomycota incertae sedis</taxon>
        <taxon>Chytridiomycetes</taxon>
        <taxon>Caulochytriales</taxon>
        <taxon>Caulochytriaceae</taxon>
        <taxon>Caulochytrium</taxon>
    </lineage>
</organism>
<feature type="compositionally biased region" description="Basic and acidic residues" evidence="1">
    <location>
        <begin position="111"/>
        <end position="120"/>
    </location>
</feature>
<evidence type="ECO:0000256" key="1">
    <source>
        <dbReference type="SAM" id="MobiDB-lite"/>
    </source>
</evidence>
<protein>
    <submittedName>
        <fullName evidence="2">Uncharacterized protein</fullName>
    </submittedName>
</protein>
<evidence type="ECO:0000313" key="2">
    <source>
        <dbReference type="EMBL" id="RKP02788.1"/>
    </source>
</evidence>